<feature type="domain" description="Transglycosylase SLT" evidence="4">
    <location>
        <begin position="545"/>
        <end position="650"/>
    </location>
</feature>
<dbReference type="EMBL" id="CBTJ020000002">
    <property type="protein sequence ID" value="CDI01020.1"/>
    <property type="molecule type" value="Genomic_DNA"/>
</dbReference>
<dbReference type="PANTHER" id="PTHR37423:SF5">
    <property type="entry name" value="SOLUBLE LYTIC MUREIN TRANSGLYCOSYLASE"/>
    <property type="match status" value="1"/>
</dbReference>
<evidence type="ECO:0000256" key="1">
    <source>
        <dbReference type="ARBA" id="ARBA00007734"/>
    </source>
</evidence>
<evidence type="ECO:0000313" key="7">
    <source>
        <dbReference type="Proteomes" id="UP000035760"/>
    </source>
</evidence>
<feature type="region of interest" description="Disordered" evidence="3">
    <location>
        <begin position="9"/>
        <end position="32"/>
    </location>
</feature>
<organism evidence="6 7">
    <name type="scientific">Candidatus Competibacter denitrificans Run_A_D11</name>
    <dbReference type="NCBI Taxonomy" id="1400863"/>
    <lineage>
        <taxon>Bacteria</taxon>
        <taxon>Pseudomonadati</taxon>
        <taxon>Pseudomonadota</taxon>
        <taxon>Gammaproteobacteria</taxon>
        <taxon>Candidatus Competibacteraceae</taxon>
        <taxon>Candidatus Competibacter</taxon>
    </lineage>
</organism>
<comment type="caution">
    <text evidence="6">The sequence shown here is derived from an EMBL/GenBank/DDBJ whole genome shotgun (WGS) entry which is preliminary data.</text>
</comment>
<dbReference type="SUPFAM" id="SSF53955">
    <property type="entry name" value="Lysozyme-like"/>
    <property type="match status" value="1"/>
</dbReference>
<dbReference type="Gene3D" id="1.10.530.10">
    <property type="match status" value="1"/>
</dbReference>
<name>W6M5H2_9GAMM</name>
<reference evidence="6" key="1">
    <citation type="submission" date="2013-07" db="EMBL/GenBank/DDBJ databases">
        <authorList>
            <person name="McIlroy S."/>
        </authorList>
    </citation>
    <scope>NUCLEOTIDE SEQUENCE [LARGE SCALE GENOMIC DNA]</scope>
    <source>
        <strain evidence="6">Run_A_D11</strain>
    </source>
</reference>
<keyword evidence="7" id="KW-1185">Reference proteome</keyword>
<dbReference type="GO" id="GO:0004553">
    <property type="term" value="F:hydrolase activity, hydrolyzing O-glycosyl compounds"/>
    <property type="evidence" value="ECO:0007669"/>
    <property type="project" value="InterPro"/>
</dbReference>
<dbReference type="SUPFAM" id="SSF48435">
    <property type="entry name" value="Bacterial muramidases"/>
    <property type="match status" value="1"/>
</dbReference>
<dbReference type="InterPro" id="IPR037061">
    <property type="entry name" value="Lytic_TGlycoase_superhlx_L_sf"/>
</dbReference>
<dbReference type="GO" id="GO:0000270">
    <property type="term" value="P:peptidoglycan metabolic process"/>
    <property type="evidence" value="ECO:0007669"/>
    <property type="project" value="InterPro"/>
</dbReference>
<dbReference type="STRING" id="1400863.BN873_100032"/>
<dbReference type="AlphaFoldDB" id="W6M5H2"/>
<evidence type="ECO:0000256" key="2">
    <source>
        <dbReference type="ARBA" id="ARBA00022729"/>
    </source>
</evidence>
<dbReference type="InterPro" id="IPR008258">
    <property type="entry name" value="Transglycosylase_SLT_dom_1"/>
</dbReference>
<evidence type="ECO:0000259" key="4">
    <source>
        <dbReference type="Pfam" id="PF01464"/>
    </source>
</evidence>
<dbReference type="InterPro" id="IPR000189">
    <property type="entry name" value="Transglyc_AS"/>
</dbReference>
<dbReference type="GO" id="GO:0008933">
    <property type="term" value="F:peptidoglycan lytic transglycosylase activity"/>
    <property type="evidence" value="ECO:0007669"/>
    <property type="project" value="InterPro"/>
</dbReference>
<dbReference type="Proteomes" id="UP000035760">
    <property type="component" value="Unassembled WGS sequence"/>
</dbReference>
<dbReference type="CDD" id="cd13401">
    <property type="entry name" value="Slt70-like"/>
    <property type="match status" value="1"/>
</dbReference>
<evidence type="ECO:0000256" key="3">
    <source>
        <dbReference type="SAM" id="MobiDB-lite"/>
    </source>
</evidence>
<dbReference type="Pfam" id="PF00760">
    <property type="entry name" value="Cucumo_coat"/>
    <property type="match status" value="1"/>
</dbReference>
<proteinExistence type="inferred from homology"/>
<evidence type="ECO:0000313" key="6">
    <source>
        <dbReference type="EMBL" id="CDI01020.1"/>
    </source>
</evidence>
<dbReference type="Pfam" id="PF01464">
    <property type="entry name" value="SLT"/>
    <property type="match status" value="1"/>
</dbReference>
<dbReference type="Gene3D" id="1.25.20.10">
    <property type="entry name" value="Bacterial muramidases"/>
    <property type="match status" value="1"/>
</dbReference>
<reference evidence="6" key="2">
    <citation type="submission" date="2014-03" db="EMBL/GenBank/DDBJ databases">
        <title>Candidatus Competibacter-lineage genomes retrieved from metagenomes reveal functional metabolic diversity.</title>
        <authorList>
            <person name="McIlroy S.J."/>
            <person name="Albertsen M."/>
            <person name="Andresen E.K."/>
            <person name="Saunders A.M."/>
            <person name="Kristiansen R."/>
            <person name="Stokholm-Bjerregaard M."/>
            <person name="Nielsen K.L."/>
            <person name="Nielsen P.H."/>
        </authorList>
    </citation>
    <scope>NUCLEOTIDE SEQUENCE</scope>
    <source>
        <strain evidence="6">Run_A_D11</strain>
    </source>
</reference>
<dbReference type="Gene3D" id="1.10.1240.20">
    <property type="entry name" value="Lytic transglycosylase, superhelical linker domain"/>
    <property type="match status" value="1"/>
</dbReference>
<dbReference type="PROSITE" id="PS00922">
    <property type="entry name" value="TRANSGLYCOSYLASE"/>
    <property type="match status" value="1"/>
</dbReference>
<feature type="domain" description="Lytic transglycosylase superhelical linker" evidence="5">
    <location>
        <begin position="466"/>
        <end position="531"/>
    </location>
</feature>
<dbReference type="InterPro" id="IPR023346">
    <property type="entry name" value="Lysozyme-like_dom_sf"/>
</dbReference>
<dbReference type="PANTHER" id="PTHR37423">
    <property type="entry name" value="SOLUBLE LYTIC MUREIN TRANSGLYCOSYLASE-RELATED"/>
    <property type="match status" value="1"/>
</dbReference>
<keyword evidence="2" id="KW-0732">Signal</keyword>
<dbReference type="GO" id="GO:0016020">
    <property type="term" value="C:membrane"/>
    <property type="evidence" value="ECO:0007669"/>
    <property type="project" value="InterPro"/>
</dbReference>
<accession>W6M5H2</accession>
<sequence>MCVLLSFIRPNQTRRQPPPHPPVQHRSSPVTTNDIGPADKGMFAHHSVRGARYLNPVAESRGGRKFAQYGRVIATLLCVALIAGDSGAAESPQSQRERFQAADRSLSTGERLDYADLKPYPLYPYLRYRDLSRRLAELPVVEVRDFLQQYAATPLAGTLRDAWLRQLARIGRWDDYLRDAIASTDPAFECWRRQALLATGQAEPALRDFGAIWLRGSSLPAACDPVIAAWRLRGEPSPAALWQRFSLAMSQRNVSLGRALRVELSATDQPLADVWLMLATDPHLVLDPARLPKDDARAGPVIAAALQWWGKRDVLAAAAALDRLKERHPTLATQWTATERDLALRIATDYHSSALARLSAVPEQATDSAVREWRVRVCLRQGDWVTALHWLDQLTQAERDSPRWQYWRGRVLELLGRTEEARRLYQTVALQRDYHGFLAAERIGVPYTVTATPLTSTATELEMLLATSPGLARARELYILGRETEAEAEWRQVLRGLDRTGLQRAALLAHRWDWHPQAIATIARADYWDDLELRFPLAYRDQILTNARARALDPAWVYGIIRQESGFRAVARSPVGALGLMQMLPATAQEMAKLVQDSTEGLPERLLEPDTNIRLGVGYLQKLLGELQENPVLATAAYNAGPNKVKRWLPTGTALSADLWAETIPYQETRGYVQRVMEYATLYAQRLGLGESIPPLGSRMKPIQPAPVMAVAGHVD</sequence>
<comment type="similarity">
    <text evidence="1">Belongs to the transglycosylase Slt family.</text>
</comment>
<gene>
    <name evidence="6" type="ORF">BN873_100032</name>
</gene>
<evidence type="ECO:0000259" key="5">
    <source>
        <dbReference type="Pfam" id="PF14718"/>
    </source>
</evidence>
<protein>
    <submittedName>
        <fullName evidence="6">Lytic transglycosylase catalytic</fullName>
    </submittedName>
</protein>
<dbReference type="GO" id="GO:0042597">
    <property type="term" value="C:periplasmic space"/>
    <property type="evidence" value="ECO:0007669"/>
    <property type="project" value="InterPro"/>
</dbReference>
<dbReference type="InterPro" id="IPR008939">
    <property type="entry name" value="Lytic_TGlycosylase_superhlx_U"/>
</dbReference>
<dbReference type="Pfam" id="PF14718">
    <property type="entry name" value="SLT_L"/>
    <property type="match status" value="1"/>
</dbReference>
<dbReference type="InterPro" id="IPR012289">
    <property type="entry name" value="Lytic_TGlycosylase_superhlx_L"/>
</dbReference>